<dbReference type="FunFam" id="3.30.40.10:FF:000388">
    <property type="entry name" value="Putative RING zinc finger domain superfamily protein"/>
    <property type="match status" value="1"/>
</dbReference>
<feature type="compositionally biased region" description="Polar residues" evidence="4">
    <location>
        <begin position="70"/>
        <end position="82"/>
    </location>
</feature>
<organism evidence="6 7">
    <name type="scientific">Trichoplax adhaerens</name>
    <name type="common">Trichoplax reptans</name>
    <dbReference type="NCBI Taxonomy" id="10228"/>
    <lineage>
        <taxon>Eukaryota</taxon>
        <taxon>Metazoa</taxon>
        <taxon>Placozoa</taxon>
        <taxon>Uniplacotomia</taxon>
        <taxon>Trichoplacea</taxon>
        <taxon>Trichoplacidae</taxon>
        <taxon>Trichoplax</taxon>
    </lineage>
</organism>
<dbReference type="InterPro" id="IPR013083">
    <property type="entry name" value="Znf_RING/FYVE/PHD"/>
</dbReference>
<dbReference type="PhylomeDB" id="B3S369"/>
<keyword evidence="2" id="KW-0862">Zinc</keyword>
<keyword evidence="1 3" id="KW-0479">Metal-binding</keyword>
<dbReference type="Gene3D" id="3.30.40.10">
    <property type="entry name" value="Zinc/RING finger domain, C3HC4 (zinc finger)"/>
    <property type="match status" value="1"/>
</dbReference>
<keyword evidence="7" id="KW-1185">Reference proteome</keyword>
<dbReference type="InParanoid" id="B3S369"/>
<gene>
    <name evidence="6" type="ORF">TRIADDRAFT_64121</name>
</gene>
<keyword evidence="1 3" id="KW-0863">Zinc-finger</keyword>
<evidence type="ECO:0000256" key="3">
    <source>
        <dbReference type="PROSITE-ProRule" id="PRU00175"/>
    </source>
</evidence>
<evidence type="ECO:0000256" key="1">
    <source>
        <dbReference type="ARBA" id="ARBA00022771"/>
    </source>
</evidence>
<name>B3S369_TRIAD</name>
<dbReference type="EMBL" id="DS985248">
    <property type="protein sequence ID" value="EDV22736.1"/>
    <property type="molecule type" value="Genomic_DNA"/>
</dbReference>
<evidence type="ECO:0000313" key="7">
    <source>
        <dbReference type="Proteomes" id="UP000009022"/>
    </source>
</evidence>
<dbReference type="GO" id="GO:0016567">
    <property type="term" value="P:protein ubiquitination"/>
    <property type="evidence" value="ECO:0000318"/>
    <property type="project" value="GO_Central"/>
</dbReference>
<feature type="compositionally biased region" description="Basic and acidic residues" evidence="4">
    <location>
        <begin position="115"/>
        <end position="127"/>
    </location>
</feature>
<dbReference type="GeneID" id="6755815"/>
<evidence type="ECO:0000259" key="5">
    <source>
        <dbReference type="PROSITE" id="PS50089"/>
    </source>
</evidence>
<feature type="region of interest" description="Disordered" evidence="4">
    <location>
        <begin position="70"/>
        <end position="173"/>
    </location>
</feature>
<dbReference type="AlphaFoldDB" id="B3S369"/>
<feature type="region of interest" description="Disordered" evidence="4">
    <location>
        <begin position="1"/>
        <end position="23"/>
    </location>
</feature>
<dbReference type="STRING" id="10228.B3S369"/>
<feature type="domain" description="RING-type" evidence="5">
    <location>
        <begin position="481"/>
        <end position="522"/>
    </location>
</feature>
<dbReference type="InterPro" id="IPR001841">
    <property type="entry name" value="Znf_RING"/>
</dbReference>
<dbReference type="CTD" id="6755815"/>
<dbReference type="Pfam" id="PF13639">
    <property type="entry name" value="zf-RING_2"/>
    <property type="match status" value="1"/>
</dbReference>
<proteinExistence type="predicted"/>
<dbReference type="CDD" id="cd16472">
    <property type="entry name" value="RING-H2_RNF38-like"/>
    <property type="match status" value="1"/>
</dbReference>
<evidence type="ECO:0000256" key="2">
    <source>
        <dbReference type="ARBA" id="ARBA00022833"/>
    </source>
</evidence>
<evidence type="ECO:0000256" key="4">
    <source>
        <dbReference type="SAM" id="MobiDB-lite"/>
    </source>
</evidence>
<accession>B3S369</accession>
<dbReference type="HOGENOM" id="CLU_516152_0_0_1"/>
<dbReference type="OrthoDB" id="8062037at2759"/>
<dbReference type="PROSITE" id="PS50089">
    <property type="entry name" value="ZF_RING_2"/>
    <property type="match status" value="1"/>
</dbReference>
<sequence length="528" mass="58466">MRITGSSSNKKLEKDKVCSNVSSVSQLNDGLSKVLKTKVKKEETSSIGNNLGDRTRPFASQDIHSKYIMSTSKGQEISSSIKEVTDRSAGPSSSSVRRHSYASNENNCRLNAKRPRLEIPPRSEAADRSAGNSSTTSRYGRTLQNRERQGYVPPRQERSQAIADASNRPTPQVPIVGPQVETARAASVGLTPQHTTDPALAADNTSLSYGYNVPVINHDGARAEGNSVWPSLPYICLNRQHYQQPDTLQSHQLPSLDMQTGPIQPPMANNPMFPVEVIVPNSNVDHFTNNVAPHNSLQSLPYPPFAGSTPYEINNNVTPSVHTESWNRPINYRSTPYHGHNPVMMHTYLPSGTFHQHVILPSAITTSPGFVPIPVVQVQQGTNNMSFRPLPPRSPHQQGSMMRFVNTISSSPPVHAFFWLPDSRSSRLDSQSGNYETMFAGFGDGVGDNKRRGLSKTEIESLPSFRYADKPEEEKKASKGCVICMSDFEDIDCLRVLMCKHEFHTSCIDRWLKTNRTCPICRGDAIKK</sequence>
<dbReference type="GO" id="GO:0008270">
    <property type="term" value="F:zinc ion binding"/>
    <property type="evidence" value="ECO:0007669"/>
    <property type="project" value="UniProtKB-KW"/>
</dbReference>
<dbReference type="GO" id="GO:0061630">
    <property type="term" value="F:ubiquitin protein ligase activity"/>
    <property type="evidence" value="ECO:0000318"/>
    <property type="project" value="GO_Central"/>
</dbReference>
<dbReference type="eggNOG" id="KOG0800">
    <property type="taxonomic scope" value="Eukaryota"/>
</dbReference>
<feature type="region of interest" description="Disordered" evidence="4">
    <location>
        <begin position="37"/>
        <end position="58"/>
    </location>
</feature>
<dbReference type="PANTHER" id="PTHR46171">
    <property type="entry name" value="GH10160P"/>
    <property type="match status" value="1"/>
</dbReference>
<dbReference type="PANTHER" id="PTHR46171:SF3">
    <property type="entry name" value="GH10160P"/>
    <property type="match status" value="1"/>
</dbReference>
<protein>
    <recommendedName>
        <fullName evidence="5">RING-type domain-containing protein</fullName>
    </recommendedName>
</protein>
<feature type="compositionally biased region" description="Polar residues" evidence="4">
    <location>
        <begin position="130"/>
        <end position="143"/>
    </location>
</feature>
<dbReference type="KEGG" id="tad:TRIADDRAFT_64121"/>
<dbReference type="SUPFAM" id="SSF57850">
    <property type="entry name" value="RING/U-box"/>
    <property type="match status" value="1"/>
</dbReference>
<dbReference type="RefSeq" id="XP_002114602.1">
    <property type="nucleotide sequence ID" value="XM_002114566.1"/>
</dbReference>
<reference evidence="6 7" key="1">
    <citation type="journal article" date="2008" name="Nature">
        <title>The Trichoplax genome and the nature of placozoans.</title>
        <authorList>
            <person name="Srivastava M."/>
            <person name="Begovic E."/>
            <person name="Chapman J."/>
            <person name="Putnam N.H."/>
            <person name="Hellsten U."/>
            <person name="Kawashima T."/>
            <person name="Kuo A."/>
            <person name="Mitros T."/>
            <person name="Salamov A."/>
            <person name="Carpenter M.L."/>
            <person name="Signorovitch A.Y."/>
            <person name="Moreno M.A."/>
            <person name="Kamm K."/>
            <person name="Grimwood J."/>
            <person name="Schmutz J."/>
            <person name="Shapiro H."/>
            <person name="Grigoriev I.V."/>
            <person name="Buss L.W."/>
            <person name="Schierwater B."/>
            <person name="Dellaporta S.L."/>
            <person name="Rokhsar D.S."/>
        </authorList>
    </citation>
    <scope>NUCLEOTIDE SEQUENCE [LARGE SCALE GENOMIC DNA]</scope>
    <source>
        <strain evidence="6 7">Grell-BS-1999</strain>
    </source>
</reference>
<dbReference type="SMART" id="SM00184">
    <property type="entry name" value="RING"/>
    <property type="match status" value="1"/>
</dbReference>
<dbReference type="Proteomes" id="UP000009022">
    <property type="component" value="Unassembled WGS sequence"/>
</dbReference>
<evidence type="ECO:0000313" key="6">
    <source>
        <dbReference type="EMBL" id="EDV22736.1"/>
    </source>
</evidence>